<dbReference type="InterPro" id="IPR001910">
    <property type="entry name" value="Inosine/uridine_hydrolase_dom"/>
</dbReference>
<dbReference type="AlphaFoldDB" id="A0A5C3QYQ3"/>
<evidence type="ECO:0000256" key="2">
    <source>
        <dbReference type="ARBA" id="ARBA00022801"/>
    </source>
</evidence>
<dbReference type="PANTHER" id="PTHR12304">
    <property type="entry name" value="INOSINE-URIDINE PREFERRING NUCLEOSIDE HYDROLASE"/>
    <property type="match status" value="1"/>
</dbReference>
<reference evidence="5 6" key="1">
    <citation type="journal article" date="2019" name="Nat. Ecol. Evol.">
        <title>Megaphylogeny resolves global patterns of mushroom evolution.</title>
        <authorList>
            <person name="Varga T."/>
            <person name="Krizsan K."/>
            <person name="Foldi C."/>
            <person name="Dima B."/>
            <person name="Sanchez-Garcia M."/>
            <person name="Sanchez-Ramirez S."/>
            <person name="Szollosi G.J."/>
            <person name="Szarkandi J.G."/>
            <person name="Papp V."/>
            <person name="Albert L."/>
            <person name="Andreopoulos W."/>
            <person name="Angelini C."/>
            <person name="Antonin V."/>
            <person name="Barry K.W."/>
            <person name="Bougher N.L."/>
            <person name="Buchanan P."/>
            <person name="Buyck B."/>
            <person name="Bense V."/>
            <person name="Catcheside P."/>
            <person name="Chovatia M."/>
            <person name="Cooper J."/>
            <person name="Damon W."/>
            <person name="Desjardin D."/>
            <person name="Finy P."/>
            <person name="Geml J."/>
            <person name="Haridas S."/>
            <person name="Hughes K."/>
            <person name="Justo A."/>
            <person name="Karasinski D."/>
            <person name="Kautmanova I."/>
            <person name="Kiss B."/>
            <person name="Kocsube S."/>
            <person name="Kotiranta H."/>
            <person name="LaButti K.M."/>
            <person name="Lechner B.E."/>
            <person name="Liimatainen K."/>
            <person name="Lipzen A."/>
            <person name="Lukacs Z."/>
            <person name="Mihaltcheva S."/>
            <person name="Morgado L.N."/>
            <person name="Niskanen T."/>
            <person name="Noordeloos M.E."/>
            <person name="Ohm R.A."/>
            <person name="Ortiz-Santana B."/>
            <person name="Ovrebo C."/>
            <person name="Racz N."/>
            <person name="Riley R."/>
            <person name="Savchenko A."/>
            <person name="Shiryaev A."/>
            <person name="Soop K."/>
            <person name="Spirin V."/>
            <person name="Szebenyi C."/>
            <person name="Tomsovsky M."/>
            <person name="Tulloss R.E."/>
            <person name="Uehling J."/>
            <person name="Grigoriev I.V."/>
            <person name="Vagvolgyi C."/>
            <person name="Papp T."/>
            <person name="Martin F.M."/>
            <person name="Miettinen O."/>
            <person name="Hibbett D.S."/>
            <person name="Nagy L.G."/>
        </authorList>
    </citation>
    <scope>NUCLEOTIDE SEQUENCE [LARGE SCALE GENOMIC DNA]</scope>
    <source>
        <strain evidence="5 6">CBS 309.79</strain>
    </source>
</reference>
<dbReference type="GO" id="GO:0005829">
    <property type="term" value="C:cytosol"/>
    <property type="evidence" value="ECO:0007669"/>
    <property type="project" value="TreeGrafter"/>
</dbReference>
<dbReference type="SUPFAM" id="SSF53590">
    <property type="entry name" value="Nucleoside hydrolase"/>
    <property type="match status" value="1"/>
</dbReference>
<gene>
    <name evidence="5" type="ORF">BDV98DRAFT_560383</name>
</gene>
<dbReference type="Proteomes" id="UP000305067">
    <property type="component" value="Unassembled WGS sequence"/>
</dbReference>
<evidence type="ECO:0000256" key="1">
    <source>
        <dbReference type="ARBA" id="ARBA00009176"/>
    </source>
</evidence>
<dbReference type="Gene3D" id="3.90.245.10">
    <property type="entry name" value="Ribonucleoside hydrolase-like"/>
    <property type="match status" value="1"/>
</dbReference>
<name>A0A5C3QYQ3_9AGAR</name>
<proteinExistence type="inferred from homology"/>
<evidence type="ECO:0000256" key="3">
    <source>
        <dbReference type="ARBA" id="ARBA00023295"/>
    </source>
</evidence>
<sequence>MTTNTRKLWLDVDPGHDDATAILMAIHSPGIELLGLSTVHGNTNGQNTAINAARCLVAFAAAPNVLVYPGAPKPLIRETKHDPEIHGDDGLGGVEGLPSLEDPRVLARFAKDKKTGEIISADVGMATAIRREWKDGKGCKTTIVACGPETNLALFFAVHPELIPAVEEIVFMGGGIGLGNRSAVAEFNILCDPHSAQIVFDVPLPKFMVPLNVTHTAILTRPIHAQLLSGIPSPDISEKDPLPPAKTPLRHTLHTLVSFFAESYETIFNFTKGPPMHDPITIAYLVKPELFTSTRYRVDVELEGRFTLGETVADIWNYSAPDPESWGKGGKNVVLSEKLGVQGFFDMFLECVDRCDAVSPLNQ</sequence>
<dbReference type="InterPro" id="IPR036452">
    <property type="entry name" value="Ribo_hydro-like"/>
</dbReference>
<dbReference type="Pfam" id="PF01156">
    <property type="entry name" value="IU_nuc_hydro"/>
    <property type="match status" value="1"/>
</dbReference>
<accession>A0A5C3QYQ3</accession>
<dbReference type="STRING" id="1884261.A0A5C3QYQ3"/>
<evidence type="ECO:0000259" key="4">
    <source>
        <dbReference type="Pfam" id="PF01156"/>
    </source>
</evidence>
<keyword evidence="2 5" id="KW-0378">Hydrolase</keyword>
<evidence type="ECO:0000313" key="6">
    <source>
        <dbReference type="Proteomes" id="UP000305067"/>
    </source>
</evidence>
<organism evidence="5 6">
    <name type="scientific">Pterulicium gracile</name>
    <dbReference type="NCBI Taxonomy" id="1884261"/>
    <lineage>
        <taxon>Eukaryota</taxon>
        <taxon>Fungi</taxon>
        <taxon>Dikarya</taxon>
        <taxon>Basidiomycota</taxon>
        <taxon>Agaricomycotina</taxon>
        <taxon>Agaricomycetes</taxon>
        <taxon>Agaricomycetidae</taxon>
        <taxon>Agaricales</taxon>
        <taxon>Pleurotineae</taxon>
        <taxon>Pterulaceae</taxon>
        <taxon>Pterulicium</taxon>
    </lineage>
</organism>
<dbReference type="InterPro" id="IPR023186">
    <property type="entry name" value="IUNH"/>
</dbReference>
<evidence type="ECO:0000313" key="5">
    <source>
        <dbReference type="EMBL" id="TFL05641.1"/>
    </source>
</evidence>
<keyword evidence="6" id="KW-1185">Reference proteome</keyword>
<dbReference type="OrthoDB" id="432381at2759"/>
<dbReference type="GO" id="GO:0008477">
    <property type="term" value="F:purine nucleosidase activity"/>
    <property type="evidence" value="ECO:0007669"/>
    <property type="project" value="TreeGrafter"/>
</dbReference>
<keyword evidence="3" id="KW-0326">Glycosidase</keyword>
<comment type="similarity">
    <text evidence="1">Belongs to the IUNH family.</text>
</comment>
<dbReference type="EMBL" id="ML178816">
    <property type="protein sequence ID" value="TFL05641.1"/>
    <property type="molecule type" value="Genomic_DNA"/>
</dbReference>
<dbReference type="GO" id="GO:0006152">
    <property type="term" value="P:purine nucleoside catabolic process"/>
    <property type="evidence" value="ECO:0007669"/>
    <property type="project" value="TreeGrafter"/>
</dbReference>
<dbReference type="PANTHER" id="PTHR12304:SF4">
    <property type="entry name" value="URIDINE NUCLEOSIDASE"/>
    <property type="match status" value="1"/>
</dbReference>
<protein>
    <submittedName>
        <fullName evidence="5">Nucleoside hydrolase</fullName>
    </submittedName>
</protein>
<feature type="domain" description="Inosine/uridine-preferring nucleoside hydrolase" evidence="4">
    <location>
        <begin position="8"/>
        <end position="342"/>
    </location>
</feature>